<keyword evidence="2" id="KW-0378">Hydrolase</keyword>
<dbReference type="InterPro" id="IPR036264">
    <property type="entry name" value="Bact_exopeptidase_dim_dom"/>
</dbReference>
<dbReference type="InterPro" id="IPR050072">
    <property type="entry name" value="Peptidase_M20A"/>
</dbReference>
<name>A0A5N5P592_9ROSI</name>
<dbReference type="Pfam" id="PF01546">
    <property type="entry name" value="Peptidase_M20"/>
    <property type="match status" value="1"/>
</dbReference>
<evidence type="ECO:0000259" key="3">
    <source>
        <dbReference type="Pfam" id="PF07687"/>
    </source>
</evidence>
<dbReference type="Proteomes" id="UP000326939">
    <property type="component" value="Chromosome 1"/>
</dbReference>
<evidence type="ECO:0000313" key="5">
    <source>
        <dbReference type="Proteomes" id="UP000326939"/>
    </source>
</evidence>
<accession>A0A5N5P592</accession>
<dbReference type="CDD" id="cd08012">
    <property type="entry name" value="M20_ArgE-related"/>
    <property type="match status" value="1"/>
</dbReference>
<evidence type="ECO:0000313" key="4">
    <source>
        <dbReference type="EMBL" id="KAB5573891.1"/>
    </source>
</evidence>
<dbReference type="Gene3D" id="3.40.630.10">
    <property type="entry name" value="Zn peptidases"/>
    <property type="match status" value="1"/>
</dbReference>
<dbReference type="PANTHER" id="PTHR43808:SF3">
    <property type="entry name" value="ACETYLORNITHINE DEACETYLASE"/>
    <property type="match status" value="1"/>
</dbReference>
<reference evidence="5" key="1">
    <citation type="journal article" date="2019" name="Gigascience">
        <title>De novo genome assembly of the endangered Acer yangbiense, a plant species with extremely small populations endemic to Yunnan Province, China.</title>
        <authorList>
            <person name="Yang J."/>
            <person name="Wariss H.M."/>
            <person name="Tao L."/>
            <person name="Zhang R."/>
            <person name="Yun Q."/>
            <person name="Hollingsworth P."/>
            <person name="Dao Z."/>
            <person name="Luo G."/>
            <person name="Guo H."/>
            <person name="Ma Y."/>
            <person name="Sun W."/>
        </authorList>
    </citation>
    <scope>NUCLEOTIDE SEQUENCE [LARGE SCALE GENOMIC DNA]</scope>
    <source>
        <strain evidence="5">cv. br00</strain>
    </source>
</reference>
<protein>
    <recommendedName>
        <fullName evidence="3">Peptidase M20 dimerisation domain-containing protein</fullName>
    </recommendedName>
</protein>
<proteinExistence type="predicted"/>
<dbReference type="EMBL" id="VDCV01000001">
    <property type="protein sequence ID" value="KAB5573891.1"/>
    <property type="molecule type" value="Genomic_DNA"/>
</dbReference>
<organism evidence="4 5">
    <name type="scientific">Salix brachista</name>
    <dbReference type="NCBI Taxonomy" id="2182728"/>
    <lineage>
        <taxon>Eukaryota</taxon>
        <taxon>Viridiplantae</taxon>
        <taxon>Streptophyta</taxon>
        <taxon>Embryophyta</taxon>
        <taxon>Tracheophyta</taxon>
        <taxon>Spermatophyta</taxon>
        <taxon>Magnoliopsida</taxon>
        <taxon>eudicotyledons</taxon>
        <taxon>Gunneridae</taxon>
        <taxon>Pentapetalae</taxon>
        <taxon>rosids</taxon>
        <taxon>fabids</taxon>
        <taxon>Malpighiales</taxon>
        <taxon>Salicaceae</taxon>
        <taxon>Saliceae</taxon>
        <taxon>Salix</taxon>
    </lineage>
</organism>
<dbReference type="PANTHER" id="PTHR43808">
    <property type="entry name" value="ACETYLORNITHINE DEACETYLASE"/>
    <property type="match status" value="1"/>
</dbReference>
<keyword evidence="1" id="KW-0479">Metal-binding</keyword>
<dbReference type="SUPFAM" id="SSF53187">
    <property type="entry name" value="Zn-dependent exopeptidases"/>
    <property type="match status" value="1"/>
</dbReference>
<evidence type="ECO:0000256" key="1">
    <source>
        <dbReference type="ARBA" id="ARBA00022723"/>
    </source>
</evidence>
<dbReference type="InterPro" id="IPR002933">
    <property type="entry name" value="Peptidase_M20"/>
</dbReference>
<dbReference type="SUPFAM" id="SSF55031">
    <property type="entry name" value="Bacterial exopeptidase dimerisation domain"/>
    <property type="match status" value="1"/>
</dbReference>
<dbReference type="GO" id="GO:0046872">
    <property type="term" value="F:metal ion binding"/>
    <property type="evidence" value="ECO:0007669"/>
    <property type="project" value="UniProtKB-KW"/>
</dbReference>
<dbReference type="Pfam" id="PF07687">
    <property type="entry name" value="M20_dimer"/>
    <property type="match status" value="1"/>
</dbReference>
<dbReference type="Gene3D" id="3.30.70.360">
    <property type="match status" value="1"/>
</dbReference>
<dbReference type="AlphaFoldDB" id="A0A5N5P592"/>
<dbReference type="GO" id="GO:0016787">
    <property type="term" value="F:hydrolase activity"/>
    <property type="evidence" value="ECO:0007669"/>
    <property type="project" value="UniProtKB-KW"/>
</dbReference>
<feature type="domain" description="Peptidase M20 dimerisation" evidence="3">
    <location>
        <begin position="240"/>
        <end position="354"/>
    </location>
</feature>
<comment type="caution">
    <text evidence="4">The sequence shown here is derived from an EMBL/GenBank/DDBJ whole genome shotgun (WGS) entry which is preliminary data.</text>
</comment>
<sequence>MADIEQILGDLNKDSFVSLLTNIIGESKYVQNNPPDLIPEEDRVVKHVLNSLLPYSTTTGGGPLIVSHVSYYPQRGNLIVEYPGTEQGKILSFVGMHMDVVTANPNDWVRSFLSFIFSCSLVKRVAFRLELFSLKFTTFELLITIEEFDPFSLSIDGEKLCGRGTTDCLGHVALVTELMKKLGETKPKLKSTVVAVFIANEENSSITGVGVDALVKDGLLNKLKGGPLFWIDTADKQPCIGTGGMIPWKLHVTGKLFHSGLPHKAINPLELGMEALKEIQSRFYKDFPPHKEEQVYGFATPSTMKPTQWSYPGGGINQIPAECTISGDVRLTPFYSVKDVMSKLQKHVDDINENIEKLDTRGPVSKYALPEENLRGSIAVTFDEATSGVACNLKSRGFEVLCKATEKIVGHVKPYSITGTLPLIRELKDEGFDVQTVGYGLMATYHAKNEYCLLSDMCQGYQIFTSIISQLEN</sequence>
<gene>
    <name evidence="4" type="ORF">DKX38_001085</name>
</gene>
<keyword evidence="5" id="KW-1185">Reference proteome</keyword>
<dbReference type="InterPro" id="IPR011650">
    <property type="entry name" value="Peptidase_M20_dimer"/>
</dbReference>
<evidence type="ECO:0000256" key="2">
    <source>
        <dbReference type="ARBA" id="ARBA00022801"/>
    </source>
</evidence>